<dbReference type="SFLD" id="SFLDS00019">
    <property type="entry name" value="Glutathione_Transferase_(cytos"/>
    <property type="match status" value="1"/>
</dbReference>
<dbReference type="RefSeq" id="WP_374345852.1">
    <property type="nucleotide sequence ID" value="NZ_JBHTLQ010000044.1"/>
</dbReference>
<reference evidence="4" key="1">
    <citation type="journal article" date="2019" name="Int. J. Syst. Evol. Microbiol.">
        <title>The Global Catalogue of Microorganisms (GCM) 10K type strain sequencing project: providing services to taxonomists for standard genome sequencing and annotation.</title>
        <authorList>
            <consortium name="The Broad Institute Genomics Platform"/>
            <consortium name="The Broad Institute Genome Sequencing Center for Infectious Disease"/>
            <person name="Wu L."/>
            <person name="Ma J."/>
        </authorList>
    </citation>
    <scope>NUCLEOTIDE SEQUENCE [LARGE SCALE GENOMIC DNA]</scope>
    <source>
        <strain evidence="4">CCUG 55074</strain>
    </source>
</reference>
<dbReference type="CDD" id="cd03057">
    <property type="entry name" value="GST_N_Beta"/>
    <property type="match status" value="1"/>
</dbReference>
<dbReference type="InterPro" id="IPR040079">
    <property type="entry name" value="Glutathione_S-Trfase"/>
</dbReference>
<dbReference type="PANTHER" id="PTHR44051">
    <property type="entry name" value="GLUTATHIONE S-TRANSFERASE-RELATED"/>
    <property type="match status" value="1"/>
</dbReference>
<dbReference type="Gene3D" id="1.20.1050.10">
    <property type="match status" value="1"/>
</dbReference>
<dbReference type="InterPro" id="IPR036282">
    <property type="entry name" value="Glutathione-S-Trfase_C_sf"/>
</dbReference>
<comment type="caution">
    <text evidence="3">The sequence shown here is derived from an EMBL/GenBank/DDBJ whole genome shotgun (WGS) entry which is preliminary data.</text>
</comment>
<gene>
    <name evidence="3" type="ORF">ACFQ27_16200</name>
</gene>
<proteinExistence type="predicted"/>
<dbReference type="InterPro" id="IPR010987">
    <property type="entry name" value="Glutathione-S-Trfase_C-like"/>
</dbReference>
<sequence length="211" mass="23287">MITLHYNPGNASLFPHILLRELGVPFELAFVDRDKDAQSSAAYLALNPHGKIPVLVDGDLVLFETMAIGLHLADAYPAAGLAPPPGDPLRPLYYRWMAQITNTLQSEFRAWFYPHEFTTDPAGVDAVQAAVGDRVMGAFERLDAQLGDGPWLLGETLSAADFYLLMMTRWGRTLPRPARDLPHVGAHARRLLARPAVAEALRVEGLPEPWI</sequence>
<dbReference type="Pfam" id="PF13410">
    <property type="entry name" value="GST_C_2"/>
    <property type="match status" value="1"/>
</dbReference>
<name>A0ABW3T608_9CAUL</name>
<evidence type="ECO:0000313" key="4">
    <source>
        <dbReference type="Proteomes" id="UP001597216"/>
    </source>
</evidence>
<feature type="domain" description="GST C-terminal" evidence="2">
    <location>
        <begin position="86"/>
        <end position="211"/>
    </location>
</feature>
<dbReference type="InterPro" id="IPR036249">
    <property type="entry name" value="Thioredoxin-like_sf"/>
</dbReference>
<dbReference type="Pfam" id="PF02798">
    <property type="entry name" value="GST_N"/>
    <property type="match status" value="1"/>
</dbReference>
<feature type="domain" description="GST N-terminal" evidence="1">
    <location>
        <begin position="1"/>
        <end position="80"/>
    </location>
</feature>
<dbReference type="SUPFAM" id="SSF47616">
    <property type="entry name" value="GST C-terminal domain-like"/>
    <property type="match status" value="1"/>
</dbReference>
<evidence type="ECO:0000313" key="3">
    <source>
        <dbReference type="EMBL" id="MFD1192130.1"/>
    </source>
</evidence>
<dbReference type="Gene3D" id="3.40.30.10">
    <property type="entry name" value="Glutaredoxin"/>
    <property type="match status" value="1"/>
</dbReference>
<dbReference type="Proteomes" id="UP001597216">
    <property type="component" value="Unassembled WGS sequence"/>
</dbReference>
<dbReference type="PROSITE" id="PS50404">
    <property type="entry name" value="GST_NTER"/>
    <property type="match status" value="1"/>
</dbReference>
<evidence type="ECO:0000259" key="1">
    <source>
        <dbReference type="PROSITE" id="PS50404"/>
    </source>
</evidence>
<dbReference type="SUPFAM" id="SSF52833">
    <property type="entry name" value="Thioredoxin-like"/>
    <property type="match status" value="1"/>
</dbReference>
<evidence type="ECO:0000259" key="2">
    <source>
        <dbReference type="PROSITE" id="PS50405"/>
    </source>
</evidence>
<dbReference type="SFLD" id="SFLDG01150">
    <property type="entry name" value="Main.1:_Beta-like"/>
    <property type="match status" value="1"/>
</dbReference>
<organism evidence="3 4">
    <name type="scientific">Phenylobacterium conjunctum</name>
    <dbReference type="NCBI Taxonomy" id="1298959"/>
    <lineage>
        <taxon>Bacteria</taxon>
        <taxon>Pseudomonadati</taxon>
        <taxon>Pseudomonadota</taxon>
        <taxon>Alphaproteobacteria</taxon>
        <taxon>Caulobacterales</taxon>
        <taxon>Caulobacteraceae</taxon>
        <taxon>Phenylobacterium</taxon>
    </lineage>
</organism>
<dbReference type="SFLD" id="SFLDG00358">
    <property type="entry name" value="Main_(cytGST)"/>
    <property type="match status" value="1"/>
</dbReference>
<protein>
    <submittedName>
        <fullName evidence="3">Glutathione S-transferase family protein</fullName>
    </submittedName>
</protein>
<dbReference type="InterPro" id="IPR004045">
    <property type="entry name" value="Glutathione_S-Trfase_N"/>
</dbReference>
<dbReference type="CDD" id="cd03188">
    <property type="entry name" value="GST_C_Beta"/>
    <property type="match status" value="1"/>
</dbReference>
<dbReference type="PROSITE" id="PS50405">
    <property type="entry name" value="GST_CTER"/>
    <property type="match status" value="1"/>
</dbReference>
<dbReference type="EMBL" id="JBHTLQ010000044">
    <property type="protein sequence ID" value="MFD1192130.1"/>
    <property type="molecule type" value="Genomic_DNA"/>
</dbReference>
<dbReference type="PANTHER" id="PTHR44051:SF21">
    <property type="entry name" value="GLUTATHIONE S-TRANSFERASE FAMILY PROTEIN"/>
    <property type="match status" value="1"/>
</dbReference>
<accession>A0ABW3T608</accession>
<keyword evidence="4" id="KW-1185">Reference proteome</keyword>